<name>C0PT44_PICSI</name>
<comment type="similarity">
    <text evidence="2">In the N-terminal section; belongs to the PMEI family.</text>
</comment>
<dbReference type="InterPro" id="IPR000070">
    <property type="entry name" value="Pectinesterase_cat"/>
</dbReference>
<dbReference type="SUPFAM" id="SSF101148">
    <property type="entry name" value="Plant invertase/pectin methylesterase inhibitor"/>
    <property type="match status" value="1"/>
</dbReference>
<dbReference type="UniPathway" id="UPA00545">
    <property type="reaction ID" value="UER00823"/>
</dbReference>
<evidence type="ECO:0000256" key="6">
    <source>
        <dbReference type="ARBA" id="ARBA00023085"/>
    </source>
</evidence>
<dbReference type="PANTHER" id="PTHR31707">
    <property type="entry name" value="PECTINESTERASE"/>
    <property type="match status" value="1"/>
</dbReference>
<dbReference type="InterPro" id="IPR033131">
    <property type="entry name" value="Pectinesterase_Asp_AS"/>
</dbReference>
<evidence type="ECO:0000256" key="5">
    <source>
        <dbReference type="ARBA" id="ARBA00022801"/>
    </source>
</evidence>
<feature type="active site" evidence="9">
    <location>
        <position position="438"/>
    </location>
</feature>
<dbReference type="SUPFAM" id="SSF51126">
    <property type="entry name" value="Pectin lyase-like"/>
    <property type="match status" value="1"/>
</dbReference>
<reference evidence="13" key="1">
    <citation type="submission" date="2009-02" db="EMBL/GenBank/DDBJ databases">
        <title>Full length sequence-verified cDNA sequences from Sitka spruce (Picea sitchensis).</title>
        <authorList>
            <person name="Reid K.E."/>
            <person name="Liao N."/>
            <person name="Ralph S."/>
            <person name="Kolosova N."/>
            <person name="Oddy C."/>
            <person name="Moore R."/>
            <person name="Mayo M."/>
            <person name="Wagner S."/>
            <person name="King J."/>
            <person name="Yanchuk A."/>
            <person name="Holt R."/>
            <person name="Jones S."/>
            <person name="Marra M."/>
            <person name="Ritland C.E."/>
            <person name="Ritland K."/>
            <person name="Bohlmann J."/>
        </authorList>
    </citation>
    <scope>NUCLEOTIDE SEQUENCE</scope>
    <source>
        <tissue evidence="13">Bark</tissue>
    </source>
</reference>
<dbReference type="InterPro" id="IPR012334">
    <property type="entry name" value="Pectin_lyas_fold"/>
</dbReference>
<dbReference type="GO" id="GO:0045490">
    <property type="term" value="P:pectin catabolic process"/>
    <property type="evidence" value="ECO:0007669"/>
    <property type="project" value="UniProtKB-UniRule"/>
</dbReference>
<keyword evidence="5 10" id="KW-0378">Hydrolase</keyword>
<dbReference type="SMART" id="SM00856">
    <property type="entry name" value="PMEI"/>
    <property type="match status" value="1"/>
</dbReference>
<dbReference type="InterPro" id="IPR011050">
    <property type="entry name" value="Pectin_lyase_fold/virulence"/>
</dbReference>
<dbReference type="GO" id="GO:0004857">
    <property type="term" value="F:enzyme inhibitor activity"/>
    <property type="evidence" value="ECO:0007669"/>
    <property type="project" value="InterPro"/>
</dbReference>
<evidence type="ECO:0000256" key="9">
    <source>
        <dbReference type="PROSITE-ProRule" id="PRU10040"/>
    </source>
</evidence>
<dbReference type="EMBL" id="BT071528">
    <property type="protein sequence ID" value="ACN40984.1"/>
    <property type="molecule type" value="mRNA"/>
</dbReference>
<dbReference type="InterPro" id="IPR006501">
    <property type="entry name" value="Pectinesterase_inhib_dom"/>
</dbReference>
<keyword evidence="8" id="KW-0325">Glycoprotein</keyword>
<dbReference type="FunFam" id="1.20.140.40:FF:000010">
    <property type="entry name" value="Pectinesterase"/>
    <property type="match status" value="1"/>
</dbReference>
<dbReference type="Pfam" id="PF04043">
    <property type="entry name" value="PMEI"/>
    <property type="match status" value="1"/>
</dbReference>
<dbReference type="Gene3D" id="1.20.140.40">
    <property type="entry name" value="Invertase/pectin methylesterase inhibitor family protein"/>
    <property type="match status" value="1"/>
</dbReference>
<evidence type="ECO:0000256" key="11">
    <source>
        <dbReference type="SAM" id="Phobius"/>
    </source>
</evidence>
<comment type="pathway">
    <text evidence="1 10">Glycan metabolism; pectin degradation; 2-dehydro-3-deoxy-D-gluconate from pectin: step 1/5.</text>
</comment>
<dbReference type="Pfam" id="PF01095">
    <property type="entry name" value="Pectinesterase"/>
    <property type="match status" value="1"/>
</dbReference>
<dbReference type="CDD" id="cd15798">
    <property type="entry name" value="PMEI-like_3"/>
    <property type="match status" value="1"/>
</dbReference>
<dbReference type="NCBIfam" id="TIGR01614">
    <property type="entry name" value="PME_inhib"/>
    <property type="match status" value="1"/>
</dbReference>
<keyword evidence="6 10" id="KW-0063">Aspartyl esterase</keyword>
<dbReference type="EC" id="3.1.1.11" evidence="4 10"/>
<dbReference type="FunFam" id="2.160.20.10:FF:000001">
    <property type="entry name" value="Pectinesterase"/>
    <property type="match status" value="1"/>
</dbReference>
<dbReference type="Gene3D" id="2.160.20.10">
    <property type="entry name" value="Single-stranded right-handed beta-helix, Pectin lyase-like"/>
    <property type="match status" value="1"/>
</dbReference>
<evidence type="ECO:0000256" key="10">
    <source>
        <dbReference type="RuleBase" id="RU000589"/>
    </source>
</evidence>
<dbReference type="AlphaFoldDB" id="C0PT44"/>
<dbReference type="GO" id="GO:0030599">
    <property type="term" value="F:pectinesterase activity"/>
    <property type="evidence" value="ECO:0007669"/>
    <property type="project" value="UniProtKB-UniRule"/>
</dbReference>
<protein>
    <recommendedName>
        <fullName evidence="4 10">Pectinesterase</fullName>
        <ecNumber evidence="4 10">3.1.1.11</ecNumber>
    </recommendedName>
</protein>
<dbReference type="PROSITE" id="PS00503">
    <property type="entry name" value="PECTINESTERASE_2"/>
    <property type="match status" value="1"/>
</dbReference>
<keyword evidence="11" id="KW-0472">Membrane</keyword>
<dbReference type="InterPro" id="IPR035513">
    <property type="entry name" value="Invertase/methylesterase_inhib"/>
</dbReference>
<keyword evidence="11" id="KW-0812">Transmembrane</keyword>
<comment type="catalytic activity">
    <reaction evidence="10">
        <text>[(1-&gt;4)-alpha-D-galacturonosyl methyl ester](n) + n H2O = [(1-&gt;4)-alpha-D-galacturonosyl](n) + n methanol + n H(+)</text>
        <dbReference type="Rhea" id="RHEA:22380"/>
        <dbReference type="Rhea" id="RHEA-COMP:14570"/>
        <dbReference type="Rhea" id="RHEA-COMP:14573"/>
        <dbReference type="ChEBI" id="CHEBI:15377"/>
        <dbReference type="ChEBI" id="CHEBI:15378"/>
        <dbReference type="ChEBI" id="CHEBI:17790"/>
        <dbReference type="ChEBI" id="CHEBI:140522"/>
        <dbReference type="ChEBI" id="CHEBI:140523"/>
        <dbReference type="EC" id="3.1.1.11"/>
    </reaction>
</comment>
<keyword evidence="11" id="KW-1133">Transmembrane helix</keyword>
<sequence length="601" mass="66271">MNSTSMNYAKFNAVSEQSPMRATRWKSGKRILVTAVASTLLVISVICLSVGIAGRFKKEKNEDDDRQIGHIKNWKSVPKVVQDACSSTLYPELCVSSVSSFPGLSDRAGPIEIVHVVLSVSIAAVEKANALARIMWTRPGLSHRKRGALQDCLELFDETLDELYETVSNLKNGSCMSAPEKVNDLETLLSAAITNQYTCLDSSARSNLRQELQGGLMSISHLVSNSLAIVKNIATRASNVTVNSIHNRRLLSDDQGSEFMAMESDGFPSWMSAKERSLLQSSRDNIMPNAVVAKDGSGHHTSIGDAVNAAPQKSRTRYVIHIKAGIYWENVEVNKKKTHLMFIGDGIGATVVAGNRNVKDGYTTYRSATVAVNGNGFIARDITFENTAGAAKHQAVALRVGSDFSAFYRCSFQGYQDTLYVHSLRQFYRECNVYGTVDFIFGNAAVVLQNCNLFARKPLANQQIVYTAQGRQDPNENTGISIQNCQVIAASDLIPVKRSFPAYLGRPWRQYSRTVFMQSYLGDLIQPAGWLEWNGNFALNTLYYGEFMNRGPGAGVANRVRWPGYRAIRSSNEAKQFTVSQFIKGDSWLPSTGVKYVSGFT</sequence>
<evidence type="ECO:0000256" key="1">
    <source>
        <dbReference type="ARBA" id="ARBA00005184"/>
    </source>
</evidence>
<evidence type="ECO:0000259" key="12">
    <source>
        <dbReference type="SMART" id="SM00856"/>
    </source>
</evidence>
<evidence type="ECO:0000256" key="7">
    <source>
        <dbReference type="ARBA" id="ARBA00023157"/>
    </source>
</evidence>
<evidence type="ECO:0000313" key="13">
    <source>
        <dbReference type="EMBL" id="ACN40984.1"/>
    </source>
</evidence>
<comment type="similarity">
    <text evidence="3">In the C-terminal section; belongs to the pectinesterase family.</text>
</comment>
<feature type="domain" description="Pectinesterase inhibitor" evidence="12">
    <location>
        <begin position="76"/>
        <end position="229"/>
    </location>
</feature>
<evidence type="ECO:0000256" key="4">
    <source>
        <dbReference type="ARBA" id="ARBA00013229"/>
    </source>
</evidence>
<evidence type="ECO:0000256" key="8">
    <source>
        <dbReference type="ARBA" id="ARBA00023180"/>
    </source>
</evidence>
<dbReference type="GO" id="GO:0042545">
    <property type="term" value="P:cell wall modification"/>
    <property type="evidence" value="ECO:0007669"/>
    <property type="project" value="UniProtKB-UniRule"/>
</dbReference>
<accession>C0PT44</accession>
<feature type="transmembrane region" description="Helical" evidence="11">
    <location>
        <begin position="31"/>
        <end position="53"/>
    </location>
</feature>
<evidence type="ECO:0000256" key="3">
    <source>
        <dbReference type="ARBA" id="ARBA00007786"/>
    </source>
</evidence>
<evidence type="ECO:0000256" key="2">
    <source>
        <dbReference type="ARBA" id="ARBA00006027"/>
    </source>
</evidence>
<keyword evidence="7" id="KW-1015">Disulfide bond</keyword>
<organism evidence="13">
    <name type="scientific">Picea sitchensis</name>
    <name type="common">Sitka spruce</name>
    <name type="synonym">Pinus sitchensis</name>
    <dbReference type="NCBI Taxonomy" id="3332"/>
    <lineage>
        <taxon>Eukaryota</taxon>
        <taxon>Viridiplantae</taxon>
        <taxon>Streptophyta</taxon>
        <taxon>Embryophyta</taxon>
        <taxon>Tracheophyta</taxon>
        <taxon>Spermatophyta</taxon>
        <taxon>Pinopsida</taxon>
        <taxon>Pinidae</taxon>
        <taxon>Conifers I</taxon>
        <taxon>Pinales</taxon>
        <taxon>Pinaceae</taxon>
        <taxon>Picea</taxon>
    </lineage>
</organism>
<proteinExistence type="evidence at transcript level"/>